<proteinExistence type="predicted"/>
<dbReference type="Proteomes" id="UP000324748">
    <property type="component" value="Unassembled WGS sequence"/>
</dbReference>
<organism evidence="2 3">
    <name type="scientific">Puccinia graminis f. sp. tritici</name>
    <dbReference type="NCBI Taxonomy" id="56615"/>
    <lineage>
        <taxon>Eukaryota</taxon>
        <taxon>Fungi</taxon>
        <taxon>Dikarya</taxon>
        <taxon>Basidiomycota</taxon>
        <taxon>Pucciniomycotina</taxon>
        <taxon>Pucciniomycetes</taxon>
        <taxon>Pucciniales</taxon>
        <taxon>Pucciniaceae</taxon>
        <taxon>Puccinia</taxon>
    </lineage>
</organism>
<reference evidence="2 3" key="1">
    <citation type="submission" date="2019-05" db="EMBL/GenBank/DDBJ databases">
        <title>Emergence of the Ug99 lineage of the wheat stem rust pathogen through somatic hybridization.</title>
        <authorList>
            <person name="Li F."/>
            <person name="Upadhyaya N.M."/>
            <person name="Sperschneider J."/>
            <person name="Matny O."/>
            <person name="Nguyen-Phuc H."/>
            <person name="Mago R."/>
            <person name="Raley C."/>
            <person name="Miller M.E."/>
            <person name="Silverstein K.A.T."/>
            <person name="Henningsen E."/>
            <person name="Hirsch C.D."/>
            <person name="Visser B."/>
            <person name="Pretorius Z.A."/>
            <person name="Steffenson B.J."/>
            <person name="Schwessinger B."/>
            <person name="Dodds P.N."/>
            <person name="Figueroa M."/>
        </authorList>
    </citation>
    <scope>NUCLEOTIDE SEQUENCE [LARGE SCALE GENOMIC DNA]</scope>
    <source>
        <strain evidence="2">21-0</strain>
    </source>
</reference>
<comment type="caution">
    <text evidence="2">The sequence shown here is derived from an EMBL/GenBank/DDBJ whole genome shotgun (WGS) entry which is preliminary data.</text>
</comment>
<sequence length="54" mass="6021">MRAEGARARRPHIGAPQVAHRQPYKEALRPTALNRLAARLMGLGPVDHLYSVIH</sequence>
<evidence type="ECO:0000313" key="3">
    <source>
        <dbReference type="Proteomes" id="UP000324748"/>
    </source>
</evidence>
<evidence type="ECO:0000313" key="2">
    <source>
        <dbReference type="EMBL" id="KAA1069444.1"/>
    </source>
</evidence>
<protein>
    <submittedName>
        <fullName evidence="2">Uncharacterized protein</fullName>
    </submittedName>
</protein>
<feature type="region of interest" description="Disordered" evidence="1">
    <location>
        <begin position="1"/>
        <end position="24"/>
    </location>
</feature>
<dbReference type="AlphaFoldDB" id="A0A5B0M107"/>
<name>A0A5B0M107_PUCGR</name>
<dbReference type="EMBL" id="VSWC01000183">
    <property type="protein sequence ID" value="KAA1069444.1"/>
    <property type="molecule type" value="Genomic_DNA"/>
</dbReference>
<gene>
    <name evidence="2" type="ORF">PGT21_024585</name>
</gene>
<keyword evidence="3" id="KW-1185">Reference proteome</keyword>
<accession>A0A5B0M107</accession>
<evidence type="ECO:0000256" key="1">
    <source>
        <dbReference type="SAM" id="MobiDB-lite"/>
    </source>
</evidence>